<feature type="binding site" description="axial binding residue" evidence="15">
    <location>
        <position position="176"/>
    </location>
    <ligand>
        <name>heme b</name>
        <dbReference type="ChEBI" id="CHEBI:60344"/>
        <label>b566</label>
    </ligand>
    <ligandPart>
        <name>Fe</name>
        <dbReference type="ChEBI" id="CHEBI:18248"/>
    </ligandPart>
</feature>
<keyword evidence="8" id="KW-0999">Mitochondrion inner membrane</keyword>
<dbReference type="SUPFAM" id="SSF81342">
    <property type="entry name" value="Transmembrane di-heme cytochromes"/>
    <property type="match status" value="1"/>
</dbReference>
<evidence type="ECO:0000256" key="4">
    <source>
        <dbReference type="ARBA" id="ARBA00022617"/>
    </source>
</evidence>
<dbReference type="OrthoDB" id="2655309at2759"/>
<evidence type="ECO:0000256" key="14">
    <source>
        <dbReference type="PIRSR" id="PIRSR038885-1"/>
    </source>
</evidence>
<evidence type="ECO:0000256" key="6">
    <source>
        <dbReference type="ARBA" id="ARBA00022692"/>
    </source>
</evidence>
<dbReference type="PROSITE" id="PS51003">
    <property type="entry name" value="CYTB_CTER"/>
    <property type="match status" value="1"/>
</dbReference>
<evidence type="ECO:0000256" key="1">
    <source>
        <dbReference type="ARBA" id="ARBA00004448"/>
    </source>
</evidence>
<feature type="transmembrane region" description="Helical" evidence="16">
    <location>
        <begin position="330"/>
        <end position="352"/>
    </location>
</feature>
<dbReference type="PANTHER" id="PTHR19271">
    <property type="entry name" value="CYTOCHROME B"/>
    <property type="match status" value="1"/>
</dbReference>
<dbReference type="InParanoid" id="A0A0C3CMT6"/>
<dbReference type="GO" id="GO:0046872">
    <property type="term" value="F:metal ion binding"/>
    <property type="evidence" value="ECO:0007669"/>
    <property type="project" value="UniProtKB-KW"/>
</dbReference>
<dbReference type="GO" id="GO:0008121">
    <property type="term" value="F:quinol-cytochrome-c reductase activity"/>
    <property type="evidence" value="ECO:0007669"/>
    <property type="project" value="InterPro"/>
</dbReference>
<feature type="transmembrane region" description="Helical" evidence="16">
    <location>
        <begin position="91"/>
        <end position="113"/>
    </location>
</feature>
<keyword evidence="6 16" id="KW-0812">Transmembrane</keyword>
<keyword evidence="5" id="KW-0679">Respiratory chain</keyword>
<dbReference type="AlphaFoldDB" id="A0A0C3CMT6"/>
<feature type="binding site" description="axial binding residue" evidence="15">
    <location>
        <position position="61"/>
    </location>
    <ligand>
        <name>heme b</name>
        <dbReference type="ChEBI" id="CHEBI:60344"/>
        <label>b562</label>
    </ligand>
    <ligandPart>
        <name>Fe</name>
        <dbReference type="ChEBI" id="CHEBI:18248"/>
    </ligandPart>
</feature>
<dbReference type="InterPro" id="IPR005797">
    <property type="entry name" value="Cyt_b/b6_N"/>
</dbReference>
<dbReference type="InterPro" id="IPR027387">
    <property type="entry name" value="Cytb/b6-like_sf"/>
</dbReference>
<feature type="binding site" description="axial binding residue" evidence="15">
    <location>
        <position position="75"/>
    </location>
    <ligand>
        <name>heme b</name>
        <dbReference type="ChEBI" id="CHEBI:60344"/>
        <label>b566</label>
    </ligand>
    <ligandPart>
        <name>Fe</name>
        <dbReference type="ChEBI" id="CHEBI:18248"/>
    </ligandPart>
</feature>
<keyword evidence="7 15" id="KW-0479">Metal-binding</keyword>
<dbReference type="Proteomes" id="UP000053989">
    <property type="component" value="Unassembled WGS sequence"/>
</dbReference>
<dbReference type="STRING" id="1036808.A0A0C3CMT6"/>
<dbReference type="Gene3D" id="1.20.810.10">
    <property type="entry name" value="Cytochrome Bc1 Complex, Chain C"/>
    <property type="match status" value="1"/>
</dbReference>
<evidence type="ECO:0000256" key="8">
    <source>
        <dbReference type="ARBA" id="ARBA00022792"/>
    </source>
</evidence>
<dbReference type="GO" id="GO:0005743">
    <property type="term" value="C:mitochondrial inner membrane"/>
    <property type="evidence" value="ECO:0007669"/>
    <property type="project" value="UniProtKB-SubCell"/>
</dbReference>
<feature type="domain" description="Cytochrome b/b6 N-terminal region profile" evidence="17">
    <location>
        <begin position="1"/>
        <end position="189"/>
    </location>
</feature>
<evidence type="ECO:0000256" key="9">
    <source>
        <dbReference type="ARBA" id="ARBA00022982"/>
    </source>
</evidence>
<dbReference type="PROSITE" id="PS51002">
    <property type="entry name" value="CYTB_NTER"/>
    <property type="match status" value="1"/>
</dbReference>
<gene>
    <name evidence="19" type="ORF">SCLCIDRAFT_146523</name>
</gene>
<name>A0A0C3CMT6_9AGAM</name>
<dbReference type="PANTHER" id="PTHR19271:SF16">
    <property type="entry name" value="CYTOCHROME B"/>
    <property type="match status" value="1"/>
</dbReference>
<feature type="binding site" description="axial binding residue" evidence="15">
    <location>
        <position position="162"/>
    </location>
    <ligand>
        <name>heme b</name>
        <dbReference type="ChEBI" id="CHEBI:60344"/>
        <label>b562</label>
    </ligand>
    <ligandPart>
        <name>Fe</name>
        <dbReference type="ChEBI" id="CHEBI:18248"/>
    </ligandPart>
</feature>
<keyword evidence="10 16" id="KW-1133">Transmembrane helix</keyword>
<keyword evidence="9" id="KW-0249">Electron transport</keyword>
<dbReference type="CDD" id="cd00290">
    <property type="entry name" value="cytochrome_b_C"/>
    <property type="match status" value="1"/>
</dbReference>
<sequence length="364" mass="41241">QPSNISYLWNFGSLLATCLIIQILTGCFLAMHYQAHVDFAFNSVEHIMRDVNNGWVIRYTHANVASFFFIFVYAHIGRNLYYGSYRSPRVLAWSIGVIILVLMMAVAFLGYVLPYGQMSLWGATVITNLLSAIPVFGQDLVELIWGGFSVSNATLNRFFSLHYILPFLLAALALAHLIALHTHGSNNPNGISSNGDRYAIHPYYMFKDLITVLLFFLVLSVIVFYYPNLLGHSDNYIPANPMQTPASIVPEWYLLPFYAILRSIPNKLLGVLAMFGSLFILLILPIVDVSRIRGNQFRPAMKVAFWFFVVNFFILMWIGSQHPDSPYLEIGQISTAFYFLWFLIVVPFIGLAENTLMDIATESN</sequence>
<dbReference type="SUPFAM" id="SSF81648">
    <property type="entry name" value="a domain/subunit of cytochrome bc1 complex (Ubiquinol-cytochrome c reductase)"/>
    <property type="match status" value="1"/>
</dbReference>
<dbReference type="CDD" id="cd00284">
    <property type="entry name" value="Cytochrome_b_N"/>
    <property type="match status" value="1"/>
</dbReference>
<keyword evidence="12" id="KW-0496">Mitochondrion</keyword>
<feature type="non-terminal residue" evidence="19">
    <location>
        <position position="1"/>
    </location>
</feature>
<evidence type="ECO:0000313" key="19">
    <source>
        <dbReference type="EMBL" id="KIM49995.1"/>
    </source>
</evidence>
<evidence type="ECO:0000259" key="17">
    <source>
        <dbReference type="PROSITE" id="PS51002"/>
    </source>
</evidence>
<dbReference type="EMBL" id="KN822863">
    <property type="protein sequence ID" value="KIM49995.1"/>
    <property type="molecule type" value="Genomic_DNA"/>
</dbReference>
<evidence type="ECO:0000256" key="2">
    <source>
        <dbReference type="ARBA" id="ARBA00013531"/>
    </source>
</evidence>
<dbReference type="Pfam" id="PF00032">
    <property type="entry name" value="Cytochrom_B_C"/>
    <property type="match status" value="1"/>
</dbReference>
<feature type="binding site" evidence="14">
    <location>
        <position position="181"/>
    </location>
    <ligand>
        <name>a ubiquinone</name>
        <dbReference type="ChEBI" id="CHEBI:16389"/>
    </ligand>
</feature>
<evidence type="ECO:0000256" key="15">
    <source>
        <dbReference type="PIRSR" id="PIRSR038885-2"/>
    </source>
</evidence>
<dbReference type="InterPro" id="IPR048260">
    <property type="entry name" value="Cytochrome_b_C_euk/bac"/>
</dbReference>
<reference evidence="20" key="2">
    <citation type="submission" date="2015-01" db="EMBL/GenBank/DDBJ databases">
        <title>Evolutionary Origins and Diversification of the Mycorrhizal Mutualists.</title>
        <authorList>
            <consortium name="DOE Joint Genome Institute"/>
            <consortium name="Mycorrhizal Genomics Consortium"/>
            <person name="Kohler A."/>
            <person name="Kuo A."/>
            <person name="Nagy L.G."/>
            <person name="Floudas D."/>
            <person name="Copeland A."/>
            <person name="Barry K.W."/>
            <person name="Cichocki N."/>
            <person name="Veneault-Fourrey C."/>
            <person name="LaButti K."/>
            <person name="Lindquist E.A."/>
            <person name="Lipzen A."/>
            <person name="Lundell T."/>
            <person name="Morin E."/>
            <person name="Murat C."/>
            <person name="Riley R."/>
            <person name="Ohm R."/>
            <person name="Sun H."/>
            <person name="Tunlid A."/>
            <person name="Henrissat B."/>
            <person name="Grigoriev I.V."/>
            <person name="Hibbett D.S."/>
            <person name="Martin F."/>
        </authorList>
    </citation>
    <scope>NUCLEOTIDE SEQUENCE [LARGE SCALE GENOMIC DNA]</scope>
    <source>
        <strain evidence="20">Foug A</strain>
    </source>
</reference>
<evidence type="ECO:0000259" key="18">
    <source>
        <dbReference type="PROSITE" id="PS51003"/>
    </source>
</evidence>
<reference evidence="19 20" key="1">
    <citation type="submission" date="2014-04" db="EMBL/GenBank/DDBJ databases">
        <authorList>
            <consortium name="DOE Joint Genome Institute"/>
            <person name="Kuo A."/>
            <person name="Kohler A."/>
            <person name="Nagy L.G."/>
            <person name="Floudas D."/>
            <person name="Copeland A."/>
            <person name="Barry K.W."/>
            <person name="Cichocki N."/>
            <person name="Veneault-Fourrey C."/>
            <person name="LaButti K."/>
            <person name="Lindquist E.A."/>
            <person name="Lipzen A."/>
            <person name="Lundell T."/>
            <person name="Morin E."/>
            <person name="Murat C."/>
            <person name="Sun H."/>
            <person name="Tunlid A."/>
            <person name="Henrissat B."/>
            <person name="Grigoriev I.V."/>
            <person name="Hibbett D.S."/>
            <person name="Martin F."/>
            <person name="Nordberg H.P."/>
            <person name="Cantor M.N."/>
            <person name="Hua S.X."/>
        </authorList>
    </citation>
    <scope>NUCLEOTIDE SEQUENCE [LARGE SCALE GENOMIC DNA]</scope>
    <source>
        <strain evidence="19 20">Foug A</strain>
    </source>
</reference>
<feature type="transmembrane region" description="Helical" evidence="16">
    <location>
        <begin position="56"/>
        <end position="76"/>
    </location>
</feature>
<evidence type="ECO:0000256" key="3">
    <source>
        <dbReference type="ARBA" id="ARBA00022448"/>
    </source>
</evidence>
<feature type="transmembrane region" description="Helical" evidence="16">
    <location>
        <begin position="203"/>
        <end position="226"/>
    </location>
</feature>
<feature type="domain" description="Cytochrome b/b6 C-terminal region profile" evidence="18">
    <location>
        <begin position="190"/>
        <end position="360"/>
    </location>
</feature>
<keyword evidence="13 16" id="KW-0472">Membrane</keyword>
<evidence type="ECO:0000256" key="10">
    <source>
        <dbReference type="ARBA" id="ARBA00022989"/>
    </source>
</evidence>
<dbReference type="InterPro" id="IPR005798">
    <property type="entry name" value="Cyt_b/b6_C"/>
</dbReference>
<keyword evidence="3" id="KW-0813">Transport</keyword>
<comment type="subcellular location">
    <subcellularLocation>
        <location evidence="1">Mitochondrion inner membrane</location>
        <topology evidence="1">Multi-pass membrane protein</topology>
    </subcellularLocation>
</comment>
<comment type="cofactor">
    <cofactor evidence="15">
        <name>heme</name>
        <dbReference type="ChEBI" id="CHEBI:30413"/>
    </cofactor>
    <text evidence="15">Binds 2 heme groups non-covalently.</text>
</comment>
<dbReference type="PIRSF" id="PIRSF038885">
    <property type="entry name" value="COB"/>
    <property type="match status" value="1"/>
</dbReference>
<evidence type="ECO:0000256" key="12">
    <source>
        <dbReference type="ARBA" id="ARBA00023128"/>
    </source>
</evidence>
<evidence type="ECO:0000256" key="13">
    <source>
        <dbReference type="ARBA" id="ARBA00023136"/>
    </source>
</evidence>
<dbReference type="Pfam" id="PF00033">
    <property type="entry name" value="Cytochrome_B"/>
    <property type="match status" value="1"/>
</dbReference>
<dbReference type="InterPro" id="IPR036150">
    <property type="entry name" value="Cyt_b/b6_C_sf"/>
</dbReference>
<feature type="transmembrane region" description="Helical" evidence="16">
    <location>
        <begin position="12"/>
        <end position="35"/>
    </location>
</feature>
<proteinExistence type="predicted"/>
<dbReference type="GO" id="GO:0016491">
    <property type="term" value="F:oxidoreductase activity"/>
    <property type="evidence" value="ECO:0007669"/>
    <property type="project" value="UniProtKB-UniRule"/>
</dbReference>
<keyword evidence="4 15" id="KW-0349">Heme</keyword>
<dbReference type="InterPro" id="IPR030689">
    <property type="entry name" value="Cytochrome_b"/>
</dbReference>
<dbReference type="InterPro" id="IPR016174">
    <property type="entry name" value="Di-haem_cyt_TM"/>
</dbReference>
<feature type="transmembrane region" description="Helical" evidence="16">
    <location>
        <begin position="268"/>
        <end position="287"/>
    </location>
</feature>
<accession>A0A0C3CMT6</accession>
<keyword evidence="20" id="KW-1185">Reference proteome</keyword>
<dbReference type="GO" id="GO:0045275">
    <property type="term" value="C:respiratory chain complex III"/>
    <property type="evidence" value="ECO:0007669"/>
    <property type="project" value="InterPro"/>
</dbReference>
<evidence type="ECO:0000256" key="16">
    <source>
        <dbReference type="SAM" id="Phobius"/>
    </source>
</evidence>
<feature type="transmembrane region" description="Helical" evidence="16">
    <location>
        <begin position="161"/>
        <end position="182"/>
    </location>
</feature>
<evidence type="ECO:0000256" key="5">
    <source>
        <dbReference type="ARBA" id="ARBA00022660"/>
    </source>
</evidence>
<organism evidence="19 20">
    <name type="scientific">Scleroderma citrinum Foug A</name>
    <dbReference type="NCBI Taxonomy" id="1036808"/>
    <lineage>
        <taxon>Eukaryota</taxon>
        <taxon>Fungi</taxon>
        <taxon>Dikarya</taxon>
        <taxon>Basidiomycota</taxon>
        <taxon>Agaricomycotina</taxon>
        <taxon>Agaricomycetes</taxon>
        <taxon>Agaricomycetidae</taxon>
        <taxon>Boletales</taxon>
        <taxon>Sclerodermatineae</taxon>
        <taxon>Sclerodermataceae</taxon>
        <taxon>Scleroderma</taxon>
    </lineage>
</organism>
<evidence type="ECO:0000256" key="7">
    <source>
        <dbReference type="ARBA" id="ARBA00022723"/>
    </source>
</evidence>
<protein>
    <recommendedName>
        <fullName evidence="2">Cytochrome b</fullName>
    </recommendedName>
</protein>
<dbReference type="FunCoup" id="A0A0C3CMT6">
    <property type="interactions" value="88"/>
</dbReference>
<evidence type="ECO:0000256" key="11">
    <source>
        <dbReference type="ARBA" id="ARBA00023004"/>
    </source>
</evidence>
<keyword evidence="11 15" id="KW-0408">Iron</keyword>
<dbReference type="GO" id="GO:0006122">
    <property type="term" value="P:mitochondrial electron transport, ubiquinol to cytochrome c"/>
    <property type="evidence" value="ECO:0007669"/>
    <property type="project" value="TreeGrafter"/>
</dbReference>
<dbReference type="InterPro" id="IPR048259">
    <property type="entry name" value="Cytochrome_b_N_euk/bac"/>
</dbReference>
<feature type="transmembrane region" description="Helical" evidence="16">
    <location>
        <begin position="299"/>
        <end position="318"/>
    </location>
</feature>
<evidence type="ECO:0000313" key="20">
    <source>
        <dbReference type="Proteomes" id="UP000053989"/>
    </source>
</evidence>
<dbReference type="HOGENOM" id="CLU_031114_3_0_1"/>